<evidence type="ECO:0000256" key="1">
    <source>
        <dbReference type="ARBA" id="ARBA00023015"/>
    </source>
</evidence>
<evidence type="ECO:0000313" key="5">
    <source>
        <dbReference type="EMBL" id="KEZ51510.1"/>
    </source>
</evidence>
<sequence length="316" mass="36758">MKRSILEQSPFFFAILKKKEIGQIMMKAVKERHEYDPLFPLVYLPKLTGNPGEKVPFYHFHNWYELVFVHDGKGSFLVDKHFFDMEKNDLYLIPGDVIHKASADKTAPYTCSVILFHPMLIQIAEVGDSFSYLGPFHDLIRSGRFKLRLSAERMKEFEKLLGMMDDEYCSAEKGNRSAVILLLHWMLLQISRMNTHFEHAKKGHMPDKRDWWMKDVLNYIDSHYTDSHLSLTVLADQALVSPAHFSRTFKKTTGFTLPAFLEMKRLVKAKELLLTSDHSVSFISDSCGYKSLSHFHKRFKQQLGKSPGEFRRGNNM</sequence>
<dbReference type="Pfam" id="PF02311">
    <property type="entry name" value="AraC_binding"/>
    <property type="match status" value="1"/>
</dbReference>
<evidence type="ECO:0000256" key="3">
    <source>
        <dbReference type="ARBA" id="ARBA00023163"/>
    </source>
</evidence>
<accession>A0A084GVZ8</accession>
<dbReference type="PROSITE" id="PS01124">
    <property type="entry name" value="HTH_ARAC_FAMILY_2"/>
    <property type="match status" value="1"/>
</dbReference>
<feature type="domain" description="HTH araC/xylS-type" evidence="4">
    <location>
        <begin position="214"/>
        <end position="313"/>
    </location>
</feature>
<dbReference type="Pfam" id="PF12833">
    <property type="entry name" value="HTH_18"/>
    <property type="match status" value="1"/>
</dbReference>
<dbReference type="RefSeq" id="WP_029280050.1">
    <property type="nucleotide sequence ID" value="NZ_JNVC02000005.1"/>
</dbReference>
<dbReference type="InterPro" id="IPR003313">
    <property type="entry name" value="AraC-bd"/>
</dbReference>
<dbReference type="AlphaFoldDB" id="A0A084GVZ8"/>
<keyword evidence="3" id="KW-0804">Transcription</keyword>
<evidence type="ECO:0000313" key="6">
    <source>
        <dbReference type="Proteomes" id="UP000028549"/>
    </source>
</evidence>
<comment type="caution">
    <text evidence="5">The sequence shown here is derived from an EMBL/GenBank/DDBJ whole genome shotgun (WGS) entry which is preliminary data.</text>
</comment>
<dbReference type="SUPFAM" id="SSF51215">
    <property type="entry name" value="Regulatory protein AraC"/>
    <property type="match status" value="1"/>
</dbReference>
<dbReference type="OrthoDB" id="8737373at2"/>
<dbReference type="CDD" id="cd02208">
    <property type="entry name" value="cupin_RmlC-like"/>
    <property type="match status" value="1"/>
</dbReference>
<organism evidence="5 6">
    <name type="scientific">Metabacillus indicus</name>
    <name type="common">Bacillus indicus</name>
    <dbReference type="NCBI Taxonomy" id="246786"/>
    <lineage>
        <taxon>Bacteria</taxon>
        <taxon>Bacillati</taxon>
        <taxon>Bacillota</taxon>
        <taxon>Bacilli</taxon>
        <taxon>Bacillales</taxon>
        <taxon>Bacillaceae</taxon>
        <taxon>Metabacillus</taxon>
    </lineage>
</organism>
<dbReference type="SUPFAM" id="SSF46689">
    <property type="entry name" value="Homeodomain-like"/>
    <property type="match status" value="2"/>
</dbReference>
<evidence type="ECO:0000259" key="4">
    <source>
        <dbReference type="PROSITE" id="PS01124"/>
    </source>
</evidence>
<gene>
    <name evidence="5" type="ORF">GS18_0210210</name>
</gene>
<dbReference type="InterPro" id="IPR014710">
    <property type="entry name" value="RmlC-like_jellyroll"/>
</dbReference>
<keyword evidence="2" id="KW-0238">DNA-binding</keyword>
<dbReference type="GO" id="GO:0003700">
    <property type="term" value="F:DNA-binding transcription factor activity"/>
    <property type="evidence" value="ECO:0007669"/>
    <property type="project" value="InterPro"/>
</dbReference>
<dbReference type="InterPro" id="IPR037923">
    <property type="entry name" value="HTH-like"/>
</dbReference>
<keyword evidence="6" id="KW-1185">Reference proteome</keyword>
<dbReference type="PANTHER" id="PTHR43280">
    <property type="entry name" value="ARAC-FAMILY TRANSCRIPTIONAL REGULATOR"/>
    <property type="match status" value="1"/>
</dbReference>
<dbReference type="SMART" id="SM00342">
    <property type="entry name" value="HTH_ARAC"/>
    <property type="match status" value="1"/>
</dbReference>
<keyword evidence="1" id="KW-0805">Transcription regulation</keyword>
<protein>
    <recommendedName>
        <fullName evidence="4">HTH araC/xylS-type domain-containing protein</fullName>
    </recommendedName>
</protein>
<dbReference type="PANTHER" id="PTHR43280:SF2">
    <property type="entry name" value="HTH-TYPE TRANSCRIPTIONAL REGULATOR EXSA"/>
    <property type="match status" value="1"/>
</dbReference>
<proteinExistence type="predicted"/>
<dbReference type="InterPro" id="IPR018060">
    <property type="entry name" value="HTH_AraC"/>
</dbReference>
<dbReference type="Gene3D" id="2.60.120.10">
    <property type="entry name" value="Jelly Rolls"/>
    <property type="match status" value="1"/>
</dbReference>
<dbReference type="Gene3D" id="1.10.10.60">
    <property type="entry name" value="Homeodomain-like"/>
    <property type="match status" value="2"/>
</dbReference>
<dbReference type="InterPro" id="IPR018062">
    <property type="entry name" value="HTH_AraC-typ_CS"/>
</dbReference>
<name>A0A084GVZ8_METID</name>
<dbReference type="EMBL" id="JNVC02000005">
    <property type="protein sequence ID" value="KEZ51510.1"/>
    <property type="molecule type" value="Genomic_DNA"/>
</dbReference>
<evidence type="ECO:0000256" key="2">
    <source>
        <dbReference type="ARBA" id="ARBA00023125"/>
    </source>
</evidence>
<reference evidence="5 6" key="1">
    <citation type="journal article" date="2005" name="Int. J. Syst. Evol. Microbiol.">
        <title>Bacillus cibi sp. nov., isolated from jeotgal, a traditional Korean fermented seafood.</title>
        <authorList>
            <person name="Yoon J.H."/>
            <person name="Lee C.H."/>
            <person name="Oh T.K."/>
        </authorList>
    </citation>
    <scope>NUCLEOTIDE SEQUENCE [LARGE SCALE GENOMIC DNA]</scope>
    <source>
        <strain evidence="5 6">DSM 16189</strain>
    </source>
</reference>
<dbReference type="GO" id="GO:0043565">
    <property type="term" value="F:sequence-specific DNA binding"/>
    <property type="evidence" value="ECO:0007669"/>
    <property type="project" value="InterPro"/>
</dbReference>
<dbReference type="InterPro" id="IPR009057">
    <property type="entry name" value="Homeodomain-like_sf"/>
</dbReference>
<dbReference type="STRING" id="246786.GS18_0210210"/>
<dbReference type="PROSITE" id="PS00041">
    <property type="entry name" value="HTH_ARAC_FAMILY_1"/>
    <property type="match status" value="1"/>
</dbReference>
<dbReference type="Proteomes" id="UP000028549">
    <property type="component" value="Unassembled WGS sequence"/>
</dbReference>